<dbReference type="Proteomes" id="UP001596435">
    <property type="component" value="Unassembled WGS sequence"/>
</dbReference>
<name>A0ABW2G4R1_9ACTN</name>
<protein>
    <submittedName>
        <fullName evidence="1">TadE family type IV pilus minor pilin</fullName>
    </submittedName>
</protein>
<gene>
    <name evidence="1" type="ORF">ACFQMG_26990</name>
</gene>
<evidence type="ECO:0000313" key="2">
    <source>
        <dbReference type="Proteomes" id="UP001596435"/>
    </source>
</evidence>
<dbReference type="NCBIfam" id="NF041390">
    <property type="entry name" value="TadE_Rv3655c"/>
    <property type="match status" value="1"/>
</dbReference>
<accession>A0ABW2G4R1</accession>
<keyword evidence="2" id="KW-1185">Reference proteome</keyword>
<sequence length="119" mass="11819">MVTAETAVALPALVMLMALLIWGVVAAGSQIRCVDAARVGARAAARGDVDAAAIAEAAAPPGATVRIRQEAEEVRVTVEAPCPGPGRLGAVLSVRLTASAVAAREDVAGPGGEGVPWPS</sequence>
<organism evidence="1 2">
    <name type="scientific">Kitasatospora paranensis</name>
    <dbReference type="NCBI Taxonomy" id="258053"/>
    <lineage>
        <taxon>Bacteria</taxon>
        <taxon>Bacillati</taxon>
        <taxon>Actinomycetota</taxon>
        <taxon>Actinomycetes</taxon>
        <taxon>Kitasatosporales</taxon>
        <taxon>Streptomycetaceae</taxon>
        <taxon>Kitasatospora</taxon>
    </lineage>
</organism>
<dbReference type="RefSeq" id="WP_380232246.1">
    <property type="nucleotide sequence ID" value="NZ_JBHSVH010000002.1"/>
</dbReference>
<comment type="caution">
    <text evidence="1">The sequence shown here is derived from an EMBL/GenBank/DDBJ whole genome shotgun (WGS) entry which is preliminary data.</text>
</comment>
<proteinExistence type="predicted"/>
<dbReference type="InterPro" id="IPR049790">
    <property type="entry name" value="Rv3655c/TadE"/>
</dbReference>
<reference evidence="2" key="1">
    <citation type="journal article" date="2019" name="Int. J. Syst. Evol. Microbiol.">
        <title>The Global Catalogue of Microorganisms (GCM) 10K type strain sequencing project: providing services to taxonomists for standard genome sequencing and annotation.</title>
        <authorList>
            <consortium name="The Broad Institute Genomics Platform"/>
            <consortium name="The Broad Institute Genome Sequencing Center for Infectious Disease"/>
            <person name="Wu L."/>
            <person name="Ma J."/>
        </authorList>
    </citation>
    <scope>NUCLEOTIDE SEQUENCE [LARGE SCALE GENOMIC DNA]</scope>
    <source>
        <strain evidence="2">CGMCC 1.12859</strain>
    </source>
</reference>
<evidence type="ECO:0000313" key="1">
    <source>
        <dbReference type="EMBL" id="MFC7183197.1"/>
    </source>
</evidence>
<dbReference type="EMBL" id="JBHTAJ010000062">
    <property type="protein sequence ID" value="MFC7183197.1"/>
    <property type="molecule type" value="Genomic_DNA"/>
</dbReference>